<protein>
    <submittedName>
        <fullName evidence="2">Pilus assembly protein CpaB</fullName>
    </submittedName>
</protein>
<evidence type="ECO:0000259" key="1">
    <source>
        <dbReference type="Pfam" id="PF16976"/>
    </source>
</evidence>
<accession>A0ABT6KSX0</accession>
<evidence type="ECO:0000313" key="2">
    <source>
        <dbReference type="EMBL" id="MDH6182297.1"/>
    </source>
</evidence>
<evidence type="ECO:0000313" key="3">
    <source>
        <dbReference type="Proteomes" id="UP001160142"/>
    </source>
</evidence>
<name>A0ABT6KSX0_9MICO</name>
<dbReference type="Pfam" id="PF16976">
    <property type="entry name" value="RcpC"/>
    <property type="match status" value="1"/>
</dbReference>
<dbReference type="InterPro" id="IPR031571">
    <property type="entry name" value="RcpC_dom"/>
</dbReference>
<dbReference type="EMBL" id="JARXVQ010000001">
    <property type="protein sequence ID" value="MDH6182297.1"/>
    <property type="molecule type" value="Genomic_DNA"/>
</dbReference>
<dbReference type="NCBIfam" id="TIGR03177">
    <property type="entry name" value="pilus_cpaB"/>
    <property type="match status" value="1"/>
</dbReference>
<sequence length="241" mass="25252">MRTRIIALVVAIALAIAGGVLLVNYVRGADQRASEGAELTPVLVVTDTVPQGTLASELELFVEQREVPAAFRAEGAFTSVDELAEVADLVTTAALVSGEQLVRERFASPESLVESGGSVQIPEGLQEVTVSLEAPRILGGRIAAGDSVGVYVSVESDGANPRQTRPLLEQVLVTAVSGGQAVSADGTISAGNTVTVTLAVSEVDAQAIIYAREYAQLWFTKQNEETTPSTNTPFTLQELLT</sequence>
<proteinExistence type="predicted"/>
<feature type="domain" description="Flp pilus assembly protein RcpC/CpaB" evidence="1">
    <location>
        <begin position="119"/>
        <end position="218"/>
    </location>
</feature>
<dbReference type="RefSeq" id="WP_322134580.1">
    <property type="nucleotide sequence ID" value="NZ_CP085036.1"/>
</dbReference>
<keyword evidence="3" id="KW-1185">Reference proteome</keyword>
<dbReference type="InterPro" id="IPR017592">
    <property type="entry name" value="Pilus_assmbl_Flp-typ_CpaB"/>
</dbReference>
<gene>
    <name evidence="2" type="ORF">M2152_002479</name>
</gene>
<comment type="caution">
    <text evidence="2">The sequence shown here is derived from an EMBL/GenBank/DDBJ whole genome shotgun (WGS) entry which is preliminary data.</text>
</comment>
<organism evidence="2 3">
    <name type="scientific">Antiquaquibacter oligotrophicus</name>
    <dbReference type="NCBI Taxonomy" id="2880260"/>
    <lineage>
        <taxon>Bacteria</taxon>
        <taxon>Bacillati</taxon>
        <taxon>Actinomycetota</taxon>
        <taxon>Actinomycetes</taxon>
        <taxon>Micrococcales</taxon>
        <taxon>Microbacteriaceae</taxon>
        <taxon>Antiquaquibacter</taxon>
    </lineage>
</organism>
<dbReference type="Proteomes" id="UP001160142">
    <property type="component" value="Unassembled WGS sequence"/>
</dbReference>
<reference evidence="2 3" key="1">
    <citation type="submission" date="2023-04" db="EMBL/GenBank/DDBJ databases">
        <title>Genome Encyclopedia of Bacteria and Archaea VI: Functional Genomics of Type Strains.</title>
        <authorList>
            <person name="Whitman W."/>
        </authorList>
    </citation>
    <scope>NUCLEOTIDE SEQUENCE [LARGE SCALE GENOMIC DNA]</scope>
    <source>
        <strain evidence="2 3">SG_E_30_P1</strain>
    </source>
</reference>